<dbReference type="PROSITE" id="PS51078">
    <property type="entry name" value="ICLR_ED"/>
    <property type="match status" value="1"/>
</dbReference>
<dbReference type="Pfam" id="PF09339">
    <property type="entry name" value="HTH_IclR"/>
    <property type="match status" value="1"/>
</dbReference>
<evidence type="ECO:0000259" key="6">
    <source>
        <dbReference type="PROSITE" id="PS51077"/>
    </source>
</evidence>
<reference evidence="9" key="2">
    <citation type="journal article" date="2016" name="Int. J. Syst. Evol. Microbiol.">
        <title>Complete genome sequence and cell structure of Limnochorda pilosa, a Gram-negative spore-former within the phylum Firmicutes.</title>
        <authorList>
            <person name="Watanabe M."/>
            <person name="Kojima H."/>
            <person name="Fukui M."/>
        </authorList>
    </citation>
    <scope>NUCLEOTIDE SEQUENCE [LARGE SCALE GENOMIC DNA]</scope>
    <source>
        <strain evidence="9">HC45</strain>
    </source>
</reference>
<dbReference type="Gene3D" id="3.30.450.40">
    <property type="match status" value="1"/>
</dbReference>
<dbReference type="InterPro" id="IPR005471">
    <property type="entry name" value="Tscrpt_reg_IclR_N"/>
</dbReference>
<dbReference type="FunFam" id="1.10.10.10:FF:000056">
    <property type="entry name" value="IclR family transcriptional regulator"/>
    <property type="match status" value="1"/>
</dbReference>
<dbReference type="InterPro" id="IPR029016">
    <property type="entry name" value="GAF-like_dom_sf"/>
</dbReference>
<evidence type="ECO:0000256" key="2">
    <source>
        <dbReference type="ARBA" id="ARBA00023125"/>
    </source>
</evidence>
<dbReference type="KEGG" id="lpil:LIP_2767"/>
<dbReference type="STRING" id="1555112.LIP_2767"/>
<name>A0A0K2SNK8_LIMPI</name>
<keyword evidence="2" id="KW-0238">DNA-binding</keyword>
<dbReference type="SUPFAM" id="SSF55781">
    <property type="entry name" value="GAF domain-like"/>
    <property type="match status" value="1"/>
</dbReference>
<feature type="domain" description="HTH iclR-type" evidence="6">
    <location>
        <begin position="1"/>
        <end position="63"/>
    </location>
</feature>
<dbReference type="GO" id="GO:0003700">
    <property type="term" value="F:DNA-binding transcription factor activity"/>
    <property type="evidence" value="ECO:0007669"/>
    <property type="project" value="TreeGrafter"/>
</dbReference>
<sequence length="250" mass="27611">MRAVERALELLVHLAQARGGLAVTEAHQVTGLHKATAHRLLTTLERCGFAVQDPATRRYRPGYRVLELAAGFLRDSELVEVALPEMRYVRDKTRETVTLYVREGADRICIQRVESPQSVRQVVSIGERYPLTRGAAGKVLLAFTADEERQRVLQEYMARRTQQAPVHGWEAFIGELDEVRHLSWAISHGERDPQVTAIAAPILSADGEALAALSVSGPATRLAVADTAAIAREVVEVSNHIARRLAMINP</sequence>
<dbReference type="GO" id="GO:0045892">
    <property type="term" value="P:negative regulation of DNA-templated transcription"/>
    <property type="evidence" value="ECO:0007669"/>
    <property type="project" value="TreeGrafter"/>
</dbReference>
<dbReference type="PANTHER" id="PTHR30136:SF39">
    <property type="entry name" value="TRANSCRIPTIONAL REGULATORY PROTEIN"/>
    <property type="match status" value="1"/>
</dbReference>
<organism evidence="8 9">
    <name type="scientific">Limnochorda pilosa</name>
    <dbReference type="NCBI Taxonomy" id="1555112"/>
    <lineage>
        <taxon>Bacteria</taxon>
        <taxon>Bacillati</taxon>
        <taxon>Bacillota</taxon>
        <taxon>Limnochordia</taxon>
        <taxon>Limnochordales</taxon>
        <taxon>Limnochordaceae</taxon>
        <taxon>Limnochorda</taxon>
    </lineage>
</organism>
<dbReference type="InterPro" id="IPR050707">
    <property type="entry name" value="HTH_MetabolicPath_Reg"/>
</dbReference>
<dbReference type="InterPro" id="IPR036388">
    <property type="entry name" value="WH-like_DNA-bd_sf"/>
</dbReference>
<evidence type="ECO:0000259" key="7">
    <source>
        <dbReference type="PROSITE" id="PS51078"/>
    </source>
</evidence>
<dbReference type="Pfam" id="PF01614">
    <property type="entry name" value="IclR_C"/>
    <property type="match status" value="1"/>
</dbReference>
<dbReference type="GO" id="GO:0003677">
    <property type="term" value="F:DNA binding"/>
    <property type="evidence" value="ECO:0007669"/>
    <property type="project" value="UniProtKB-KW"/>
</dbReference>
<evidence type="ECO:0000256" key="3">
    <source>
        <dbReference type="ARBA" id="ARBA00023163"/>
    </source>
</evidence>
<feature type="domain" description="IclR-ED" evidence="7">
    <location>
        <begin position="64"/>
        <end position="247"/>
    </location>
</feature>
<evidence type="ECO:0000256" key="4">
    <source>
        <dbReference type="ARBA" id="ARBA00058938"/>
    </source>
</evidence>
<dbReference type="Gene3D" id="1.10.10.10">
    <property type="entry name" value="Winged helix-like DNA-binding domain superfamily/Winged helix DNA-binding domain"/>
    <property type="match status" value="1"/>
</dbReference>
<keyword evidence="1" id="KW-0805">Transcription regulation</keyword>
<keyword evidence="3" id="KW-0804">Transcription</keyword>
<dbReference type="PROSITE" id="PS51077">
    <property type="entry name" value="HTH_ICLR"/>
    <property type="match status" value="1"/>
</dbReference>
<dbReference type="SMART" id="SM00346">
    <property type="entry name" value="HTH_ICLR"/>
    <property type="match status" value="1"/>
</dbReference>
<dbReference type="AlphaFoldDB" id="A0A0K2SNK8"/>
<dbReference type="SUPFAM" id="SSF46785">
    <property type="entry name" value="Winged helix' DNA-binding domain"/>
    <property type="match status" value="1"/>
</dbReference>
<gene>
    <name evidence="8" type="ORF">LIP_2767</name>
</gene>
<dbReference type="Proteomes" id="UP000065807">
    <property type="component" value="Chromosome"/>
</dbReference>
<evidence type="ECO:0000313" key="8">
    <source>
        <dbReference type="EMBL" id="BAS28597.1"/>
    </source>
</evidence>
<evidence type="ECO:0000256" key="5">
    <source>
        <dbReference type="ARBA" id="ARBA00070406"/>
    </source>
</evidence>
<reference evidence="9" key="1">
    <citation type="submission" date="2015-07" db="EMBL/GenBank/DDBJ databases">
        <title>Complete genome sequence and phylogenetic analysis of Limnochorda pilosa.</title>
        <authorList>
            <person name="Watanabe M."/>
            <person name="Kojima H."/>
            <person name="Fukui M."/>
        </authorList>
    </citation>
    <scope>NUCLEOTIDE SEQUENCE [LARGE SCALE GENOMIC DNA]</scope>
    <source>
        <strain evidence="9">HC45</strain>
    </source>
</reference>
<dbReference type="PANTHER" id="PTHR30136">
    <property type="entry name" value="HELIX-TURN-HELIX TRANSCRIPTIONAL REGULATOR, ICLR FAMILY"/>
    <property type="match status" value="1"/>
</dbReference>
<dbReference type="EMBL" id="AP014924">
    <property type="protein sequence ID" value="BAS28597.1"/>
    <property type="molecule type" value="Genomic_DNA"/>
</dbReference>
<protein>
    <recommendedName>
        <fullName evidence="5">Glycerol operon regulatory protein</fullName>
    </recommendedName>
</protein>
<keyword evidence="9" id="KW-1185">Reference proteome</keyword>
<comment type="function">
    <text evidence="4">May be an activator protein for the gylABX operon.</text>
</comment>
<dbReference type="InterPro" id="IPR036390">
    <property type="entry name" value="WH_DNA-bd_sf"/>
</dbReference>
<evidence type="ECO:0000313" key="9">
    <source>
        <dbReference type="Proteomes" id="UP000065807"/>
    </source>
</evidence>
<evidence type="ECO:0000256" key="1">
    <source>
        <dbReference type="ARBA" id="ARBA00023015"/>
    </source>
</evidence>
<dbReference type="InterPro" id="IPR014757">
    <property type="entry name" value="Tscrpt_reg_IclR_C"/>
</dbReference>
<accession>A0A0K2SNK8</accession>
<proteinExistence type="predicted"/>